<dbReference type="STRING" id="1220924.W2SDL7"/>
<comment type="similarity">
    <text evidence="1">Belongs to the WD repeat mio family.</text>
</comment>
<evidence type="ECO:0000313" key="5">
    <source>
        <dbReference type="Proteomes" id="UP000030752"/>
    </source>
</evidence>
<proteinExistence type="inferred from homology"/>
<feature type="compositionally biased region" description="Polar residues" evidence="2">
    <location>
        <begin position="680"/>
        <end position="690"/>
    </location>
</feature>
<dbReference type="SMART" id="SM00320">
    <property type="entry name" value="WD40"/>
    <property type="match status" value="4"/>
</dbReference>
<dbReference type="InterPro" id="IPR031488">
    <property type="entry name" value="Zn_ribbon_mio"/>
</dbReference>
<dbReference type="OrthoDB" id="341486at2759"/>
<dbReference type="Gene3D" id="2.130.10.10">
    <property type="entry name" value="YVTN repeat-like/Quinoprotein amine dehydrogenase"/>
    <property type="match status" value="1"/>
</dbReference>
<reference evidence="4 5" key="1">
    <citation type="submission" date="2013-03" db="EMBL/GenBank/DDBJ databases">
        <title>The Genome Sequence of Phialophora europaea CBS 101466.</title>
        <authorList>
            <consortium name="The Broad Institute Genomics Platform"/>
            <person name="Cuomo C."/>
            <person name="de Hoog S."/>
            <person name="Gorbushina A."/>
            <person name="Walker B."/>
            <person name="Young S.K."/>
            <person name="Zeng Q."/>
            <person name="Gargeya S."/>
            <person name="Fitzgerald M."/>
            <person name="Haas B."/>
            <person name="Abouelleil A."/>
            <person name="Allen A.W."/>
            <person name="Alvarado L."/>
            <person name="Arachchi H.M."/>
            <person name="Berlin A.M."/>
            <person name="Chapman S.B."/>
            <person name="Gainer-Dewar J."/>
            <person name="Goldberg J."/>
            <person name="Griggs A."/>
            <person name="Gujja S."/>
            <person name="Hansen M."/>
            <person name="Howarth C."/>
            <person name="Imamovic A."/>
            <person name="Ireland A."/>
            <person name="Larimer J."/>
            <person name="McCowan C."/>
            <person name="Murphy C."/>
            <person name="Pearson M."/>
            <person name="Poon T.W."/>
            <person name="Priest M."/>
            <person name="Roberts A."/>
            <person name="Saif S."/>
            <person name="Shea T."/>
            <person name="Sisk P."/>
            <person name="Sykes S."/>
            <person name="Wortman J."/>
            <person name="Nusbaum C."/>
            <person name="Birren B."/>
        </authorList>
    </citation>
    <scope>NUCLEOTIDE SEQUENCE [LARGE SCALE GENOMIC DNA]</scope>
    <source>
        <strain evidence="4 5">CBS 101466</strain>
    </source>
</reference>
<dbReference type="FunCoup" id="W2SDL7">
    <property type="interactions" value="712"/>
</dbReference>
<dbReference type="SUPFAM" id="SSF50978">
    <property type="entry name" value="WD40 repeat-like"/>
    <property type="match status" value="1"/>
</dbReference>
<dbReference type="InParanoid" id="W2SDL7"/>
<dbReference type="PANTHER" id="PTHR16453">
    <property type="entry name" value="WD40 DOMAIN-CONTAINING PROTEIN MIO FAMILY MEMBER"/>
    <property type="match status" value="1"/>
</dbReference>
<keyword evidence="5" id="KW-1185">Reference proteome</keyword>
<dbReference type="PANTHER" id="PTHR16453:SF9">
    <property type="entry name" value="GATOR COMPLEX PROTEIN MIOS"/>
    <property type="match status" value="1"/>
</dbReference>
<evidence type="ECO:0000313" key="4">
    <source>
        <dbReference type="EMBL" id="ETN45984.1"/>
    </source>
</evidence>
<dbReference type="GO" id="GO:0005737">
    <property type="term" value="C:cytoplasm"/>
    <property type="evidence" value="ECO:0007669"/>
    <property type="project" value="TreeGrafter"/>
</dbReference>
<dbReference type="InterPro" id="IPR015943">
    <property type="entry name" value="WD40/YVTN_repeat-like_dom_sf"/>
</dbReference>
<evidence type="ECO:0000259" key="3">
    <source>
        <dbReference type="Pfam" id="PF17034"/>
    </source>
</evidence>
<protein>
    <recommendedName>
        <fullName evidence="3">GATOR2 complex protein MIO zinc-ribbon like domain-containing protein</fullName>
    </recommendedName>
</protein>
<dbReference type="AlphaFoldDB" id="W2SDL7"/>
<dbReference type="EMBL" id="KB822711">
    <property type="protein sequence ID" value="ETN45984.1"/>
    <property type="molecule type" value="Genomic_DNA"/>
</dbReference>
<dbReference type="eggNOG" id="KOG1008">
    <property type="taxonomic scope" value="Eukaryota"/>
</dbReference>
<feature type="domain" description="GATOR2 complex protein MIO zinc-ribbon like" evidence="3">
    <location>
        <begin position="1042"/>
        <end position="1106"/>
    </location>
</feature>
<dbReference type="HOGENOM" id="CLU_005843_0_0_1"/>
<dbReference type="Pfam" id="PF17034">
    <property type="entry name" value="zinc_ribbon_16"/>
    <property type="match status" value="1"/>
</dbReference>
<accession>W2SDL7</accession>
<dbReference type="InterPro" id="IPR036322">
    <property type="entry name" value="WD40_repeat_dom_sf"/>
</dbReference>
<organism evidence="4 5">
    <name type="scientific">Cyphellophora europaea (strain CBS 101466)</name>
    <name type="common">Phialophora europaea</name>
    <dbReference type="NCBI Taxonomy" id="1220924"/>
    <lineage>
        <taxon>Eukaryota</taxon>
        <taxon>Fungi</taxon>
        <taxon>Dikarya</taxon>
        <taxon>Ascomycota</taxon>
        <taxon>Pezizomycotina</taxon>
        <taxon>Eurotiomycetes</taxon>
        <taxon>Chaetothyriomycetidae</taxon>
        <taxon>Chaetothyriales</taxon>
        <taxon>Cyphellophoraceae</taxon>
        <taxon>Cyphellophora</taxon>
    </lineage>
</organism>
<feature type="compositionally biased region" description="Acidic residues" evidence="2">
    <location>
        <begin position="695"/>
        <end position="706"/>
    </location>
</feature>
<dbReference type="InterPro" id="IPR001680">
    <property type="entry name" value="WD40_rpt"/>
</dbReference>
<dbReference type="Pfam" id="PF21720">
    <property type="entry name" value="MIOS_WD40"/>
    <property type="match status" value="1"/>
</dbReference>
<dbReference type="GO" id="GO:1904263">
    <property type="term" value="P:positive regulation of TORC1 signaling"/>
    <property type="evidence" value="ECO:0007669"/>
    <property type="project" value="TreeGrafter"/>
</dbReference>
<dbReference type="InterPro" id="IPR037593">
    <property type="entry name" value="MIOS/Sea4"/>
</dbReference>
<dbReference type="Proteomes" id="UP000030752">
    <property type="component" value="Unassembled WGS sequence"/>
</dbReference>
<name>W2SDL7_CYPE1</name>
<feature type="compositionally biased region" description="Basic and acidic residues" evidence="2">
    <location>
        <begin position="989"/>
        <end position="999"/>
    </location>
</feature>
<dbReference type="RefSeq" id="XP_008710696.1">
    <property type="nucleotide sequence ID" value="XM_008712474.1"/>
</dbReference>
<evidence type="ECO:0000256" key="1">
    <source>
        <dbReference type="ARBA" id="ARBA00009713"/>
    </source>
</evidence>
<feature type="region of interest" description="Disordered" evidence="2">
    <location>
        <begin position="680"/>
        <end position="708"/>
    </location>
</feature>
<gene>
    <name evidence="4" type="ORF">HMPREF1541_00166</name>
</gene>
<sequence length="1110" mass="122316">METAIRFSQNSPSGSNDQRFLSADVTNKSFKLCRITSPSSKASPVVRYETLASSTKVPPFRAFDWHPHPEHENLVAVGQSSGEATLLSIVGPDQPDPGSISFQVRSQRPCNAVSLSSGHLLAAGLDRVRTDFCLNVWDFSQRLSSSSMSSPSPKSPSSIKGFAEPLQRLASGDAITSLKFFPTSPLHLIAGSKTQWIRLYDLREANAASNTGLQFNTRCVHNLAIDPRDENFIASCFPTGGDPSIALWDRRMIARTSVTSTSYAIHEGRQPESSLELSNAIDTPANIWSLRFSKSKRGCLGVLSSTGQIKVYELGKDAVVEEYRPVDENESEWEVQLPQEVFLDRSQDLEKPYTNTSGKKDEKSRVVCFDFTTWQDKHGQPGLITLSGNGEIRTTATSPIPEPTVFHPAGFIMHANTYFQGSLQNSSPTSFWQGIEKIKSRAELLTPQGQEATDFKARSEALSKGKSSFEVQSRQEDLGFREITTTIPDLISLTSIAQARCEAGYMLDPTINKSLTGNNRYLNRFWSWCKWAQQLHTASVLNQDNLDLSYLGVYSIWMEDLPASELATRSLGPSQVPATMRLSKAIEGLVRRLQLPAIRHITTEYHFNRQLCLYISNLAWGSNELESWAGSLTSRSQHSKAAFLALVSGNRDLAIRSLQARGSNQTHHFIALAISTNTNRARRPVSTQDQHNLDSDEDSSSDSLPEDDQHRSTLLASALATTTDPFARALLTYLSKPSWPSVLAQSSTLPIRYRLTIALRHLDDSALTTYIGAQTKAAMQDGDLEGIYFTGLGSNKSFELLQGYVARFGDLQTAVCALATTMPRYVREETLLRKYQAMRQTYRHEVQSWGGDFMFRRVAFDVECTRAARDNVTGQKLMKAAPPQIRLVCQGCASGLAHHEAGMEDEGGGNGMKNEKKGNPLSPATAAALGTVCPRCGRKMPRCGVCDGHLGQEDSSFMKWYGREGKGSVDGTNVSERMAGSVGTIVGLDGRKERDRDQHGSGSKASYAGSAKVDVKSATDKLRGLSVETPAVVDAEDADIGDGQEETMLEELRRRDDMMARFIVVCVNCNHGFHFSHARKWFEGDVEAGTQPHPYCPVPKCDCLCWEDGL</sequence>
<feature type="compositionally biased region" description="Low complexity" evidence="2">
    <location>
        <begin position="1000"/>
        <end position="1010"/>
    </location>
</feature>
<dbReference type="VEuPathDB" id="FungiDB:HMPREF1541_00166"/>
<feature type="region of interest" description="Disordered" evidence="2">
    <location>
        <begin position="988"/>
        <end position="1010"/>
    </location>
</feature>
<evidence type="ECO:0000256" key="2">
    <source>
        <dbReference type="SAM" id="MobiDB-lite"/>
    </source>
</evidence>
<dbReference type="GeneID" id="19967505"/>